<accession>A0ABS0L7N8</accession>
<organism evidence="2 3">
    <name type="scientific">Hymenobacter guriensis</name>
    <dbReference type="NCBI Taxonomy" id="2793065"/>
    <lineage>
        <taxon>Bacteria</taxon>
        <taxon>Pseudomonadati</taxon>
        <taxon>Bacteroidota</taxon>
        <taxon>Cytophagia</taxon>
        <taxon>Cytophagales</taxon>
        <taxon>Hymenobacteraceae</taxon>
        <taxon>Hymenobacter</taxon>
    </lineage>
</organism>
<keyword evidence="1" id="KW-0732">Signal</keyword>
<feature type="signal peptide" evidence="1">
    <location>
        <begin position="1"/>
        <end position="21"/>
    </location>
</feature>
<reference evidence="2 3" key="1">
    <citation type="submission" date="2020-11" db="EMBL/GenBank/DDBJ databases">
        <title>Hymenobacter sp.</title>
        <authorList>
            <person name="Kim M.K."/>
        </authorList>
    </citation>
    <scope>NUCLEOTIDE SEQUENCE [LARGE SCALE GENOMIC DNA]</scope>
    <source>
        <strain evidence="2 3">BT594</strain>
    </source>
</reference>
<sequence length="1232" mass="137458">MHKNTILLLLLLFVLFGQLNAQIPQSVPPVQSPTVASLGLFGDVPVSPFTGLPSISVPLYTIQEGNLTVPIVLSYHASGFRPDMHPGWVGMGWSLEAGGTITRIVHDRIDEYALPKDPTNPANLGFYFQHSILNNSTWEQGSFIENTLIKGSYSAANDKNHIKDTEPDEFSFSCPGYTGQFYLNHEGKWQVKCDRPVKVEVITTPKMLISSPFASLDSTENPYLKSFIGFVLTGDDGTQYQFGGTRDAIEYSTDFFLQGYGQSNMTANAWQLTKITDTNGNTINFTYQREAGNGRFINQMYYSVYQDIETKVAQAGSGVADFFFITKSNCAGFENTSQNNDVIAFQSGQLISPVYLTSISCTSSTVTFTSSLTRELRYDNYRAYSERKRIFDLYRPHELFLPMLEISSNALDRYPTSLQKLQWKKLDNISVNYQGKFLKSFQLEYSDRPGNEVNAEKQRLTLEALRENGYTPQSGSVTKPPYLFEYNSQRFTGYITDYLANSNDHWGFFNGVYASIDHTQGSGYLTTYQQQRDATNSLAFATLGMLTRVTYPTGGSTVFEYEQPSYSKCLYEDRSLAPEVLTTARTAGGVRIKKIKNYVSRWGEATQEKEYFYVTGYKNSINSTALPSSGVLGGMSRYYYDDYRNFIIGYSTSTNPAIYSKRIFSSQPVIPASSNKGTHVGYSEIVEKRSDGGYTKYTYSNFDTGAAYRDEVAAASSTLMPQRTLYQPFASNEEMRGKLLKEELFTAQDVRVKAREIEYTALNKQTDYVRSVQADAFTACPSTTTDGVQEGTAYRLYTYSYLPSRETETLYDIYGKSPVTTVKNIQYNLSGYRLKISESVTDSKNQTQSTTYRYPFDLTFPSGVTPPTQPLTDPVASTIRAMTAKNIVGTPIETINVRNNQIIGVSVQTYRLGGLNNSCILPFQAFRLETDQPLSAYTPTTYGTTTSSPLIIGGGSTQMQLKSTCTLYDAKGNLVGLSYEGGQQTSYLWGYNATLPIAKTENAAPNETFHCNFEGTKVADKWDGAPLRYESTPSDGSMARNTARTGLLAGALYTTTPQQHEYAFGPSLTIASRPRKFVVSGWVYSAGPAAQLLLLLNKPSAQRADGTVNYYEGMTAYNLPVYLLETNETAKWVYLEKEVDIPDGVTLLTLRLDNHYNGASVQGGGVWFDDVRVHPADAQMITYTHRPGVGVTSMSDTNNKPVFYEYDGLNRFSVVKDQEGNILKTLEYNYHQ</sequence>
<comment type="caution">
    <text evidence="2">The sequence shown here is derived from an EMBL/GenBank/DDBJ whole genome shotgun (WGS) entry which is preliminary data.</text>
</comment>
<evidence type="ECO:0000313" key="2">
    <source>
        <dbReference type="EMBL" id="MBG8556145.1"/>
    </source>
</evidence>
<name>A0ABS0L7N8_9BACT</name>
<proteinExistence type="predicted"/>
<evidence type="ECO:0008006" key="4">
    <source>
        <dbReference type="Google" id="ProtNLM"/>
    </source>
</evidence>
<gene>
    <name evidence="2" type="ORF">I5L79_21550</name>
</gene>
<dbReference type="EMBL" id="JADWYK010000020">
    <property type="protein sequence ID" value="MBG8556145.1"/>
    <property type="molecule type" value="Genomic_DNA"/>
</dbReference>
<protein>
    <recommendedName>
        <fullName evidence="4">YD repeat-containing protein</fullName>
    </recommendedName>
</protein>
<dbReference type="Proteomes" id="UP000601099">
    <property type="component" value="Unassembled WGS sequence"/>
</dbReference>
<evidence type="ECO:0000256" key="1">
    <source>
        <dbReference type="SAM" id="SignalP"/>
    </source>
</evidence>
<dbReference type="Gene3D" id="2.60.120.260">
    <property type="entry name" value="Galactose-binding domain-like"/>
    <property type="match status" value="1"/>
</dbReference>
<dbReference type="RefSeq" id="WP_196957162.1">
    <property type="nucleotide sequence ID" value="NZ_JADWYK010000020.1"/>
</dbReference>
<evidence type="ECO:0000313" key="3">
    <source>
        <dbReference type="Proteomes" id="UP000601099"/>
    </source>
</evidence>
<feature type="chain" id="PRO_5047329088" description="YD repeat-containing protein" evidence="1">
    <location>
        <begin position="22"/>
        <end position="1232"/>
    </location>
</feature>
<keyword evidence="3" id="KW-1185">Reference proteome</keyword>